<dbReference type="Gene3D" id="2.60.40.10">
    <property type="entry name" value="Immunoglobulins"/>
    <property type="match status" value="2"/>
</dbReference>
<dbReference type="SMART" id="SM00060">
    <property type="entry name" value="FN3"/>
    <property type="match status" value="7"/>
</dbReference>
<feature type="domain" description="Fibronectin type-III" evidence="3">
    <location>
        <begin position="146"/>
        <end position="243"/>
    </location>
</feature>
<evidence type="ECO:0000313" key="5">
    <source>
        <dbReference type="Proteomes" id="UP000198775"/>
    </source>
</evidence>
<dbReference type="PANTHER" id="PTHR13817">
    <property type="entry name" value="TITIN"/>
    <property type="match status" value="1"/>
</dbReference>
<feature type="transmembrane region" description="Helical" evidence="2">
    <location>
        <begin position="12"/>
        <end position="34"/>
    </location>
</feature>
<dbReference type="RefSeq" id="WP_092658358.1">
    <property type="nucleotide sequence ID" value="NZ_FOCX01000003.1"/>
</dbReference>
<gene>
    <name evidence="4" type="ORF">SAMN05216388_1003300</name>
</gene>
<dbReference type="Proteomes" id="UP000198775">
    <property type="component" value="Unassembled WGS sequence"/>
</dbReference>
<keyword evidence="2" id="KW-0812">Transmembrane</keyword>
<dbReference type="InterPro" id="IPR036116">
    <property type="entry name" value="FN3_sf"/>
</dbReference>
<dbReference type="InterPro" id="IPR050964">
    <property type="entry name" value="Striated_Muscle_Regulatory"/>
</dbReference>
<protein>
    <recommendedName>
        <fullName evidence="3">Fibronectin type-III domain-containing protein</fullName>
    </recommendedName>
</protein>
<feature type="domain" description="Fibronectin type-III" evidence="3">
    <location>
        <begin position="441"/>
        <end position="536"/>
    </location>
</feature>
<keyword evidence="2" id="KW-0472">Membrane</keyword>
<name>A0A1H8H632_9EURY</name>
<evidence type="ECO:0000259" key="3">
    <source>
        <dbReference type="PROSITE" id="PS50853"/>
    </source>
</evidence>
<dbReference type="InterPro" id="IPR013783">
    <property type="entry name" value="Ig-like_fold"/>
</dbReference>
<keyword evidence="5" id="KW-1185">Reference proteome</keyword>
<reference evidence="5" key="1">
    <citation type="submission" date="2016-10" db="EMBL/GenBank/DDBJ databases">
        <authorList>
            <person name="Varghese N."/>
            <person name="Submissions S."/>
        </authorList>
    </citation>
    <scope>NUCLEOTIDE SEQUENCE [LARGE SCALE GENOMIC DNA]</scope>
    <source>
        <strain evidence="5">IBRC-M 10043</strain>
    </source>
</reference>
<dbReference type="AlphaFoldDB" id="A0A1H8H632"/>
<dbReference type="PANTHER" id="PTHR13817:SF166">
    <property type="entry name" value="NEURONAL IGCAM-RELATED"/>
    <property type="match status" value="1"/>
</dbReference>
<dbReference type="InterPro" id="IPR003961">
    <property type="entry name" value="FN3_dom"/>
</dbReference>
<evidence type="ECO:0000313" key="4">
    <source>
        <dbReference type="EMBL" id="SEN51696.1"/>
    </source>
</evidence>
<dbReference type="OrthoDB" id="219630at2157"/>
<dbReference type="SUPFAM" id="SSF49265">
    <property type="entry name" value="Fibronectin type III"/>
    <property type="match status" value="2"/>
</dbReference>
<evidence type="ECO:0000256" key="1">
    <source>
        <dbReference type="ARBA" id="ARBA00022737"/>
    </source>
</evidence>
<keyword evidence="2" id="KW-1133">Transmembrane helix</keyword>
<proteinExistence type="predicted"/>
<dbReference type="PROSITE" id="PS50853">
    <property type="entry name" value="FN3"/>
    <property type="match status" value="2"/>
</dbReference>
<evidence type="ECO:0000256" key="2">
    <source>
        <dbReference type="SAM" id="Phobius"/>
    </source>
</evidence>
<dbReference type="EMBL" id="FOCX01000003">
    <property type="protein sequence ID" value="SEN51696.1"/>
    <property type="molecule type" value="Genomic_DNA"/>
</dbReference>
<keyword evidence="1" id="KW-0677">Repeat</keyword>
<accession>A0A1H8H632</accession>
<dbReference type="CDD" id="cd00063">
    <property type="entry name" value="FN3"/>
    <property type="match status" value="2"/>
</dbReference>
<organism evidence="4 5">
    <name type="scientific">Halorientalis persicus</name>
    <dbReference type="NCBI Taxonomy" id="1367881"/>
    <lineage>
        <taxon>Archaea</taxon>
        <taxon>Methanobacteriati</taxon>
        <taxon>Methanobacteriota</taxon>
        <taxon>Stenosarchaea group</taxon>
        <taxon>Halobacteria</taxon>
        <taxon>Halobacteriales</taxon>
        <taxon>Haloarculaceae</taxon>
        <taxon>Halorientalis</taxon>
    </lineage>
</organism>
<sequence length="745" mass="77165">MSTGENDRWPTAGRIAVVVVILATVGALASGVAAGSTATAVSVNASDGPAVETAWADALGDTHYLVETNLTSLGGADEATVRVEYRVAGASQWSRTTNRTVNRTGGVRFELRSLDNDTTYEYRAVATTVDGRDTGAIRNFTTRGNPPVVETRPAANVGQNTVELRGELLDLGGADTANVSFYWQAVDGLDSGFTDDQTLTAPGNVSETVWLEPNTTYEYRVDASNGNGEWADGAYRTVTTDPAFDLDTRPATNVTATSATLNGVVAEFGDAASANVSFEYRKPGTGLIGWTDVDATLSADGRVTGSVGGLDPDTTYEFRVVGRATDGDVDTASAVTITTGGRLAVATLPASNVTDSAATLRGNLTDLGGAENATVRFTVDGPDDVWTTAEQHVTETGQFSQRLTDLAENRTYEFSAFVAAADGGQAEGQRRSFTTADADPAVTTGAATSVNETTATLTGSVTDFGGADGVKPAIEYRTQGATTWSTAGARLASDGSVTASVAGLRADTAYEFRAVATASDGDSATGAIRTFRTEAFPAVKTGPATDLNASAATLTATVTDLGDATDGTVRFEYRPTDANTWVETGGQSITEAGSVTTTVTGLAANTSYEFRAVLDADGDRVSGDAASFTTDTASRPPAVASLSVQDTSGSNPHVNLAVDWRVTDADGDLATVRVTVRDGAGQVAADTWSVSGSSATDSLAERIKHGDGANYTVTVTVTDAAGNTATDDESLDTSESDRGWSWWWW</sequence>